<accession>A0A133U563</accession>
<gene>
    <name evidence="1" type="ORF">AKJ57_05485</name>
</gene>
<organism evidence="1 2">
    <name type="scientific">candidate division MSBL1 archaeon SCGC-AAA259A05</name>
    <dbReference type="NCBI Taxonomy" id="1698259"/>
    <lineage>
        <taxon>Archaea</taxon>
        <taxon>Methanobacteriati</taxon>
        <taxon>Methanobacteriota</taxon>
        <taxon>candidate division MSBL1</taxon>
    </lineage>
</organism>
<name>A0A133U563_9EURY</name>
<reference evidence="1 2" key="1">
    <citation type="journal article" date="2016" name="Sci. Rep.">
        <title>Metabolic traits of an uncultured archaeal lineage -MSBL1- from brine pools of the Red Sea.</title>
        <authorList>
            <person name="Mwirichia R."/>
            <person name="Alam I."/>
            <person name="Rashid M."/>
            <person name="Vinu M."/>
            <person name="Ba-Alawi W."/>
            <person name="Anthony Kamau A."/>
            <person name="Kamanda Ngugi D."/>
            <person name="Goker M."/>
            <person name="Klenk H.P."/>
            <person name="Bajic V."/>
            <person name="Stingl U."/>
        </authorList>
    </citation>
    <scope>NUCLEOTIDE SEQUENCE [LARGE SCALE GENOMIC DNA]</scope>
    <source>
        <strain evidence="1">SCGC-AAA259A05</strain>
    </source>
</reference>
<dbReference type="Proteomes" id="UP000070163">
    <property type="component" value="Unassembled WGS sequence"/>
</dbReference>
<protein>
    <submittedName>
        <fullName evidence="1">Uncharacterized protein</fullName>
    </submittedName>
</protein>
<sequence length="181" mass="20963">MQAATWSASGDRIVNYKTTSDKLEAPQEFKFEGSIIICLNRESALPELHALKSRSIFHRLELTYQQLVNGIFPKIAEKELDGNAEELCRFIKENSNPASELEIRDLMKSIDLYRYANRNGADWRELVDGIIDTDDELNLVWKLMNNGSTTKENVKKFKEETGKSRQTYFNKKKKLKKLVEK</sequence>
<dbReference type="EMBL" id="LHXJ01000084">
    <property type="protein sequence ID" value="KXA89333.1"/>
    <property type="molecule type" value="Genomic_DNA"/>
</dbReference>
<keyword evidence="2" id="KW-1185">Reference proteome</keyword>
<evidence type="ECO:0000313" key="2">
    <source>
        <dbReference type="Proteomes" id="UP000070163"/>
    </source>
</evidence>
<comment type="caution">
    <text evidence="1">The sequence shown here is derived from an EMBL/GenBank/DDBJ whole genome shotgun (WGS) entry which is preliminary data.</text>
</comment>
<proteinExistence type="predicted"/>
<dbReference type="AlphaFoldDB" id="A0A133U563"/>
<evidence type="ECO:0000313" key="1">
    <source>
        <dbReference type="EMBL" id="KXA89333.1"/>
    </source>
</evidence>